<dbReference type="Proteomes" id="UP000207741">
    <property type="component" value="Segment"/>
</dbReference>
<evidence type="ECO:0000313" key="2">
    <source>
        <dbReference type="Proteomes" id="UP000207741"/>
    </source>
</evidence>
<protein>
    <submittedName>
        <fullName evidence="1">Uncharacterized protein</fullName>
    </submittedName>
</protein>
<organism evidence="1 2">
    <name type="scientific">Prochlorococcus phage P-TIM68</name>
    <dbReference type="NCBI Taxonomy" id="1542477"/>
    <lineage>
        <taxon>Viruses</taxon>
        <taxon>Duplodnaviria</taxon>
        <taxon>Heunggongvirae</taxon>
        <taxon>Uroviricota</taxon>
        <taxon>Caudoviricetes</taxon>
        <taxon>Pantevenvirales</taxon>
        <taxon>Kyanoviridae</taxon>
        <taxon>Haifavirus</taxon>
        <taxon>Haifavirus tim68</taxon>
    </lineage>
</organism>
<dbReference type="OrthoDB" id="27539at10239"/>
<dbReference type="EMBL" id="KM359505">
    <property type="protein sequence ID" value="AIR93459.1"/>
    <property type="molecule type" value="Genomic_DNA"/>
</dbReference>
<name>A0A0K0KWG6_9CAUD</name>
<accession>A0A0K0KWG6</accession>
<proteinExistence type="predicted"/>
<sequence>MHNLVSHNELSNWKWDEKETMEETYDQVSDYFQCISECGIADHAAKRFCRHILTT</sequence>
<keyword evidence="2" id="KW-1185">Reference proteome</keyword>
<dbReference type="GeneID" id="26640176"/>
<reference evidence="2" key="1">
    <citation type="submission" date="2014-08" db="EMBL/GenBank/DDBJ databases">
        <authorList>
            <person name="Edwards T."/>
        </authorList>
    </citation>
    <scope>NUCLEOTIDE SEQUENCE [LARGE SCALE GENOMIC DNA]</scope>
</reference>
<dbReference type="RefSeq" id="YP_009213632.1">
    <property type="nucleotide sequence ID" value="NC_028955.1"/>
</dbReference>
<dbReference type="KEGG" id="vg:26640176"/>
<evidence type="ECO:0000313" key="1">
    <source>
        <dbReference type="EMBL" id="AIR93459.1"/>
    </source>
</evidence>